<comment type="caution">
    <text evidence="1">The sequence shown here is derived from an EMBL/GenBank/DDBJ whole genome shotgun (WGS) entry which is preliminary data.</text>
</comment>
<accession>A0A5S4ZY51</accession>
<sequence>MNFINILQEYITGNDEKGAQGDKKRYFTSDNRYYVNYFLLYLPFLIGKTPP</sequence>
<organism evidence="1 2">
    <name type="scientific">Desulfallas thermosapovorans DSM 6562</name>
    <dbReference type="NCBI Taxonomy" id="1121431"/>
    <lineage>
        <taxon>Bacteria</taxon>
        <taxon>Bacillati</taxon>
        <taxon>Bacillota</taxon>
        <taxon>Clostridia</taxon>
        <taxon>Eubacteriales</taxon>
        <taxon>Desulfallaceae</taxon>
        <taxon>Desulfallas</taxon>
    </lineage>
</organism>
<protein>
    <submittedName>
        <fullName evidence="1">Uncharacterized protein</fullName>
    </submittedName>
</protein>
<reference evidence="1 2" key="1">
    <citation type="submission" date="2019-07" db="EMBL/GenBank/DDBJ databases">
        <title>Genomic Encyclopedia of Type Strains, Phase I: the one thousand microbial genomes (KMG-I) project.</title>
        <authorList>
            <person name="Kyrpides N."/>
        </authorList>
    </citation>
    <scope>NUCLEOTIDE SEQUENCE [LARGE SCALE GENOMIC DNA]</scope>
    <source>
        <strain evidence="1 2">DSM 6562</strain>
    </source>
</reference>
<dbReference type="AlphaFoldDB" id="A0A5S4ZY51"/>
<gene>
    <name evidence="1" type="ORF">LX24_00068</name>
</gene>
<evidence type="ECO:0000313" key="2">
    <source>
        <dbReference type="Proteomes" id="UP000323166"/>
    </source>
</evidence>
<keyword evidence="2" id="KW-1185">Reference proteome</keyword>
<evidence type="ECO:0000313" key="1">
    <source>
        <dbReference type="EMBL" id="TYO97785.1"/>
    </source>
</evidence>
<name>A0A5S4ZY51_9FIRM</name>
<dbReference type="Proteomes" id="UP000323166">
    <property type="component" value="Unassembled WGS sequence"/>
</dbReference>
<proteinExistence type="predicted"/>
<dbReference type="EMBL" id="VNHM01000001">
    <property type="protein sequence ID" value="TYO97785.1"/>
    <property type="molecule type" value="Genomic_DNA"/>
</dbReference>